<gene>
    <name evidence="1" type="ORF">PYR84_11870</name>
</gene>
<evidence type="ECO:0000313" key="2">
    <source>
        <dbReference type="Proteomes" id="UP001219066"/>
    </source>
</evidence>
<accession>A0AAX3STR2</accession>
<reference evidence="1" key="1">
    <citation type="submission" date="2023-03" db="EMBL/GenBank/DDBJ databases">
        <title>Synergistic degradation of erythromycin by symbiotic bacteria Ery-6A and Ery-6B and application in simulated water remediation.</title>
        <authorList>
            <person name="Xu S."/>
        </authorList>
    </citation>
    <scope>NUCLEOTIDE SEQUENCE</scope>
    <source>
        <strain evidence="1">Ery-6A</strain>
    </source>
</reference>
<name>A0AAX3STR2_9BURK</name>
<dbReference type="RefSeq" id="WP_277849758.1">
    <property type="nucleotide sequence ID" value="NZ_CP120956.1"/>
</dbReference>
<dbReference type="AlphaFoldDB" id="A0AAX3STR2"/>
<dbReference type="Proteomes" id="UP001219066">
    <property type="component" value="Chromosome"/>
</dbReference>
<evidence type="ECO:0000313" key="1">
    <source>
        <dbReference type="EMBL" id="WFF83357.1"/>
    </source>
</evidence>
<organism evidence="1 2">
    <name type="scientific">Delftia tsuruhatensis</name>
    <dbReference type="NCBI Taxonomy" id="180282"/>
    <lineage>
        <taxon>Bacteria</taxon>
        <taxon>Pseudomonadati</taxon>
        <taxon>Pseudomonadota</taxon>
        <taxon>Betaproteobacteria</taxon>
        <taxon>Burkholderiales</taxon>
        <taxon>Comamonadaceae</taxon>
        <taxon>Delftia</taxon>
    </lineage>
</organism>
<dbReference type="EMBL" id="CP120956">
    <property type="protein sequence ID" value="WFF83357.1"/>
    <property type="molecule type" value="Genomic_DNA"/>
</dbReference>
<protein>
    <recommendedName>
        <fullName evidence="3">Tail assembly chaperone</fullName>
    </recommendedName>
</protein>
<proteinExistence type="predicted"/>
<sequence>MYIHLDTKEYPVTEVDIRERHPNTMFGMPFIPTEHYVPVEPSETPTYDAHTQKPIEIEPIEIEGVWRQQWAVVPLTAEELAELQRQREAEAAALVPKSCTRRQGRLALLAYGLLDDAESAIVAITDAAAKREAQIEYEADTWERSNPFLASLWTQLGGTPQSLDEAFALAVTL</sequence>
<evidence type="ECO:0008006" key="3">
    <source>
        <dbReference type="Google" id="ProtNLM"/>
    </source>
</evidence>